<reference evidence="2" key="1">
    <citation type="submission" date="2015-12" db="EMBL/GenBank/DDBJ databases">
        <title>Gene expression during late stages of embryo sac development: a critical building block for successful pollen-pistil interactions.</title>
        <authorList>
            <person name="Liu Y."/>
            <person name="Joly V."/>
            <person name="Sabar M."/>
            <person name="Matton D.P."/>
        </authorList>
    </citation>
    <scope>NUCLEOTIDE SEQUENCE</scope>
</reference>
<name>A0A0V0GUJ2_SOLCH</name>
<evidence type="ECO:0000256" key="1">
    <source>
        <dbReference type="SAM" id="Phobius"/>
    </source>
</evidence>
<dbReference type="AlphaFoldDB" id="A0A0V0GUJ2"/>
<sequence>MAQLALLLFSQSFPPFFFFYLPEFFFILFPCYFRTPPFFLQNFIEISLHITIIVVITVPIWIIPKHLPNHTNGLSSIIFFIISRWFSCWAPIIFLLMYWAPLFFSLKCWAPVISLLKCWAPVIS</sequence>
<evidence type="ECO:0000313" key="2">
    <source>
        <dbReference type="EMBL" id="JAP11839.1"/>
    </source>
</evidence>
<organism evidence="2">
    <name type="scientific">Solanum chacoense</name>
    <name type="common">Chaco potato</name>
    <dbReference type="NCBI Taxonomy" id="4108"/>
    <lineage>
        <taxon>Eukaryota</taxon>
        <taxon>Viridiplantae</taxon>
        <taxon>Streptophyta</taxon>
        <taxon>Embryophyta</taxon>
        <taxon>Tracheophyta</taxon>
        <taxon>Spermatophyta</taxon>
        <taxon>Magnoliopsida</taxon>
        <taxon>eudicotyledons</taxon>
        <taxon>Gunneridae</taxon>
        <taxon>Pentapetalae</taxon>
        <taxon>asterids</taxon>
        <taxon>lamiids</taxon>
        <taxon>Solanales</taxon>
        <taxon>Solanaceae</taxon>
        <taxon>Solanoideae</taxon>
        <taxon>Solaneae</taxon>
        <taxon>Solanum</taxon>
    </lineage>
</organism>
<feature type="transmembrane region" description="Helical" evidence="1">
    <location>
        <begin position="46"/>
        <end position="64"/>
    </location>
</feature>
<dbReference type="EMBL" id="GEDG01030596">
    <property type="protein sequence ID" value="JAP11839.1"/>
    <property type="molecule type" value="Transcribed_RNA"/>
</dbReference>
<feature type="transmembrane region" description="Helical" evidence="1">
    <location>
        <begin position="76"/>
        <end position="99"/>
    </location>
</feature>
<proteinExistence type="predicted"/>
<feature type="non-terminal residue" evidence="2">
    <location>
        <position position="124"/>
    </location>
</feature>
<keyword evidence="1" id="KW-1133">Transmembrane helix</keyword>
<feature type="transmembrane region" description="Helical" evidence="1">
    <location>
        <begin position="16"/>
        <end position="34"/>
    </location>
</feature>
<keyword evidence="1" id="KW-0472">Membrane</keyword>
<keyword evidence="1" id="KW-0812">Transmembrane</keyword>
<accession>A0A0V0GUJ2</accession>
<protein>
    <submittedName>
        <fullName evidence="2">Putative ovule protein</fullName>
    </submittedName>
</protein>